<feature type="transmembrane region" description="Helical" evidence="7">
    <location>
        <begin position="83"/>
        <end position="108"/>
    </location>
</feature>
<dbReference type="Proteomes" id="UP000644507">
    <property type="component" value="Unassembled WGS sequence"/>
</dbReference>
<dbReference type="GO" id="GO:0005886">
    <property type="term" value="C:plasma membrane"/>
    <property type="evidence" value="ECO:0007669"/>
    <property type="project" value="UniProtKB-SubCell"/>
</dbReference>
<reference evidence="11" key="1">
    <citation type="journal article" date="2014" name="Int. J. Syst. Evol. Microbiol.">
        <title>Complete genome sequence of Corynebacterium casei LMG S-19264T (=DSM 44701T), isolated from a smear-ripened cheese.</title>
        <authorList>
            <consortium name="US DOE Joint Genome Institute (JGI-PGF)"/>
            <person name="Walter F."/>
            <person name="Albersmeier A."/>
            <person name="Kalinowski J."/>
            <person name="Ruckert C."/>
        </authorList>
    </citation>
    <scope>NUCLEOTIDE SEQUENCE</scope>
    <source>
        <strain evidence="11">KCTC 12988</strain>
    </source>
</reference>
<dbReference type="GO" id="GO:0005337">
    <property type="term" value="F:nucleoside transmembrane transporter activity"/>
    <property type="evidence" value="ECO:0007669"/>
    <property type="project" value="InterPro"/>
</dbReference>
<gene>
    <name evidence="11" type="ORF">GCM10007100_25040</name>
</gene>
<comment type="similarity">
    <text evidence="2 7">Belongs to the concentrative nucleoside transporter (CNT) (TC 2.A.41) family.</text>
</comment>
<sequence>MTGLLGIAVLLGLGYLFSKDRKAIKWRAVGGAFAIQFLIAVIVLFVPWGRAALRWMSEFVSAIIGAGQEGIDFLFGNLGNGSIGFFFFINVLPVIIFFSSLIAVLYYLGVMNWVITLLGGLVSKLLGTSHAESLSATANVFVGQTEAPLVVRPYISGMTRSELFAVMVGGLASIAGSVMAGYASMGVELNYLIAASFMSAPGGLLFAKLLLPETEQPVRKVEVYKDDERPANVFDAAAQGASSGLNLALNVGAMLLAFIGLIAVINLGFAEVGSWFQATWSLEGLFGWVFAPVVWLMGVPWHEAANGGSLIGTKLVANEFIAFKSLEGFQEAEAISGRSHGILTFALCGFANLSSIAILLGGLGVMAPNRRPEIARLGLFAVYAATCSNLMSASIASLFL</sequence>
<feature type="domain" description="Concentrative nucleoside transporter N-terminal" evidence="8">
    <location>
        <begin position="5"/>
        <end position="78"/>
    </location>
</feature>
<protein>
    <recommendedName>
        <fullName evidence="7">Nucleoside permease</fullName>
    </recommendedName>
</protein>
<keyword evidence="5 7" id="KW-1133">Transmembrane helix</keyword>
<evidence type="ECO:0000259" key="9">
    <source>
        <dbReference type="Pfam" id="PF07662"/>
    </source>
</evidence>
<comment type="caution">
    <text evidence="7">Lacks conserved residue(s) required for the propagation of feature annotation.</text>
</comment>
<dbReference type="NCBIfam" id="TIGR00804">
    <property type="entry name" value="nupC"/>
    <property type="match status" value="1"/>
</dbReference>
<dbReference type="RefSeq" id="WP_189570384.1">
    <property type="nucleotide sequence ID" value="NZ_BMXI01000010.1"/>
</dbReference>
<feature type="domain" description="Nucleoside transporter/FeoB GTPase Gate" evidence="10">
    <location>
        <begin position="88"/>
        <end position="186"/>
    </location>
</feature>
<dbReference type="InterPro" id="IPR018270">
    <property type="entry name" value="C_nuclsd_transpt_met_bac"/>
</dbReference>
<feature type="transmembrane region" description="Helical" evidence="7">
    <location>
        <begin position="342"/>
        <end position="365"/>
    </location>
</feature>
<dbReference type="GO" id="GO:0015293">
    <property type="term" value="F:symporter activity"/>
    <property type="evidence" value="ECO:0007669"/>
    <property type="project" value="TreeGrafter"/>
</dbReference>
<keyword evidence="7" id="KW-0813">Transport</keyword>
<dbReference type="AlphaFoldDB" id="A0A918TP05"/>
<evidence type="ECO:0000259" key="10">
    <source>
        <dbReference type="Pfam" id="PF07670"/>
    </source>
</evidence>
<dbReference type="InterPro" id="IPR008276">
    <property type="entry name" value="C_nuclsd_transpt"/>
</dbReference>
<evidence type="ECO:0000259" key="8">
    <source>
        <dbReference type="Pfam" id="PF01773"/>
    </source>
</evidence>
<evidence type="ECO:0000256" key="5">
    <source>
        <dbReference type="ARBA" id="ARBA00022989"/>
    </source>
</evidence>
<evidence type="ECO:0000313" key="12">
    <source>
        <dbReference type="Proteomes" id="UP000644507"/>
    </source>
</evidence>
<feature type="transmembrane region" description="Helical" evidence="7">
    <location>
        <begin position="28"/>
        <end position="48"/>
    </location>
</feature>
<dbReference type="PANTHER" id="PTHR10590:SF4">
    <property type="entry name" value="SOLUTE CARRIER FAMILY 28 MEMBER 3"/>
    <property type="match status" value="1"/>
</dbReference>
<evidence type="ECO:0000256" key="1">
    <source>
        <dbReference type="ARBA" id="ARBA00004651"/>
    </source>
</evidence>
<feature type="transmembrane region" description="Helical" evidence="7">
    <location>
        <begin position="163"/>
        <end position="182"/>
    </location>
</feature>
<evidence type="ECO:0000256" key="6">
    <source>
        <dbReference type="ARBA" id="ARBA00023136"/>
    </source>
</evidence>
<accession>A0A918TP05</accession>
<dbReference type="EMBL" id="BMXI01000010">
    <property type="protein sequence ID" value="GHC57151.1"/>
    <property type="molecule type" value="Genomic_DNA"/>
</dbReference>
<evidence type="ECO:0000256" key="7">
    <source>
        <dbReference type="RuleBase" id="RU362018"/>
    </source>
</evidence>
<organism evidence="11 12">
    <name type="scientific">Roseibacillus persicicus</name>
    <dbReference type="NCBI Taxonomy" id="454148"/>
    <lineage>
        <taxon>Bacteria</taxon>
        <taxon>Pseudomonadati</taxon>
        <taxon>Verrucomicrobiota</taxon>
        <taxon>Verrucomicrobiia</taxon>
        <taxon>Verrucomicrobiales</taxon>
        <taxon>Verrucomicrobiaceae</taxon>
        <taxon>Roseibacillus</taxon>
    </lineage>
</organism>
<keyword evidence="3" id="KW-1003">Cell membrane</keyword>
<dbReference type="InterPro" id="IPR011657">
    <property type="entry name" value="CNT_C_dom"/>
</dbReference>
<dbReference type="InterPro" id="IPR002668">
    <property type="entry name" value="CNT_N_dom"/>
</dbReference>
<comment type="caution">
    <text evidence="11">The sequence shown here is derived from an EMBL/GenBank/DDBJ whole genome shotgun (WGS) entry which is preliminary data.</text>
</comment>
<evidence type="ECO:0000256" key="2">
    <source>
        <dbReference type="ARBA" id="ARBA00009033"/>
    </source>
</evidence>
<dbReference type="PANTHER" id="PTHR10590">
    <property type="entry name" value="SODIUM/NUCLEOSIDE COTRANSPORTER"/>
    <property type="match status" value="1"/>
</dbReference>
<dbReference type="Pfam" id="PF01773">
    <property type="entry name" value="Nucleos_tra2_N"/>
    <property type="match status" value="1"/>
</dbReference>
<feature type="transmembrane region" description="Helical" evidence="7">
    <location>
        <begin position="377"/>
        <end position="399"/>
    </location>
</feature>
<evidence type="ECO:0000313" key="11">
    <source>
        <dbReference type="EMBL" id="GHC57151.1"/>
    </source>
</evidence>
<comment type="subcellular location">
    <subcellularLocation>
        <location evidence="1">Cell membrane</location>
        <topology evidence="1">Multi-pass membrane protein</topology>
    </subcellularLocation>
</comment>
<reference evidence="11" key="2">
    <citation type="submission" date="2020-09" db="EMBL/GenBank/DDBJ databases">
        <authorList>
            <person name="Sun Q."/>
            <person name="Kim S."/>
        </authorList>
    </citation>
    <scope>NUCLEOTIDE SEQUENCE</scope>
    <source>
        <strain evidence="11">KCTC 12988</strain>
    </source>
</reference>
<dbReference type="InterPro" id="IPR011642">
    <property type="entry name" value="Gate_dom"/>
</dbReference>
<feature type="domain" description="Concentrative nucleoside transporter C-terminal" evidence="9">
    <location>
        <begin position="191"/>
        <end position="396"/>
    </location>
</feature>
<proteinExistence type="inferred from homology"/>
<feature type="transmembrane region" description="Helical" evidence="7">
    <location>
        <begin position="282"/>
        <end position="301"/>
    </location>
</feature>
<keyword evidence="4 7" id="KW-0812">Transmembrane</keyword>
<keyword evidence="12" id="KW-1185">Reference proteome</keyword>
<keyword evidence="6 7" id="KW-0472">Membrane</keyword>
<name>A0A918TP05_9BACT</name>
<dbReference type="Pfam" id="PF07670">
    <property type="entry name" value="Gate"/>
    <property type="match status" value="1"/>
</dbReference>
<feature type="transmembrane region" description="Helical" evidence="7">
    <location>
        <begin position="247"/>
        <end position="270"/>
    </location>
</feature>
<evidence type="ECO:0000256" key="4">
    <source>
        <dbReference type="ARBA" id="ARBA00022692"/>
    </source>
</evidence>
<evidence type="ECO:0000256" key="3">
    <source>
        <dbReference type="ARBA" id="ARBA00022475"/>
    </source>
</evidence>
<dbReference type="Pfam" id="PF07662">
    <property type="entry name" value="Nucleos_tra2_C"/>
    <property type="match status" value="1"/>
</dbReference>